<evidence type="ECO:0000256" key="2">
    <source>
        <dbReference type="ARBA" id="ARBA00009765"/>
    </source>
</evidence>
<dbReference type="InterPro" id="IPR045861">
    <property type="entry name" value="CorA_cytoplasmic_dom"/>
</dbReference>
<keyword evidence="5 7" id="KW-0472">Membrane</keyword>
<dbReference type="InterPro" id="IPR002523">
    <property type="entry name" value="MgTranspt_CorA/ZnTranspt_ZntB"/>
</dbReference>
<evidence type="ECO:0000256" key="7">
    <source>
        <dbReference type="SAM" id="Phobius"/>
    </source>
</evidence>
<evidence type="ECO:0000256" key="3">
    <source>
        <dbReference type="ARBA" id="ARBA00022692"/>
    </source>
</evidence>
<feature type="transmembrane region" description="Helical" evidence="7">
    <location>
        <begin position="322"/>
        <end position="342"/>
    </location>
</feature>
<dbReference type="SUPFAM" id="SSF143865">
    <property type="entry name" value="CorA soluble domain-like"/>
    <property type="match status" value="1"/>
</dbReference>
<keyword evidence="3 7" id="KW-0812">Transmembrane</keyword>
<sequence length="381" mass="44383">MGNSCRKKLKPKPTGIEEMKSKENSEKDNLQIILFNLNQNSYQSFSLSEALSLNYLKESEDESWIMLLKNTNDDDLLKIIKSFELHPIINYELGSTSVNQNQFISFDDYFLLSINDFSTQLSSPSTVKLLIWKKFMMIFCTEFVYALQEILKNYLNYTPIQQAESDSSSANERPTLELEEEYHCSVIEAIYYKIFELTLRHHEFLAQMVEEEAKMCLQSSNESNLRRRLDYVPKLSVVEKQLIFMKDLIKPKTPVLLDLLHSKKLSQSMSYYFWSLKSRIKDVKRKAKSCAELLKNAEHIYNSMVEFDISKNNNSISESMKYFSAISTMFLLIAFVDGAFGMNISLPGGDEDNYWPLATIFLFCIADVVILFAWFKLKKWI</sequence>
<organism evidence="8 9">
    <name type="scientific">Blepharisma stoltei</name>
    <dbReference type="NCBI Taxonomy" id="1481888"/>
    <lineage>
        <taxon>Eukaryota</taxon>
        <taxon>Sar</taxon>
        <taxon>Alveolata</taxon>
        <taxon>Ciliophora</taxon>
        <taxon>Postciliodesmatophora</taxon>
        <taxon>Heterotrichea</taxon>
        <taxon>Heterotrichida</taxon>
        <taxon>Blepharismidae</taxon>
        <taxon>Blepharisma</taxon>
    </lineage>
</organism>
<dbReference type="EMBL" id="CAJZBQ010000055">
    <property type="protein sequence ID" value="CAG9332795.1"/>
    <property type="molecule type" value="Genomic_DNA"/>
</dbReference>
<feature type="compositionally biased region" description="Basic residues" evidence="6">
    <location>
        <begin position="1"/>
        <end position="11"/>
    </location>
</feature>
<dbReference type="Pfam" id="PF01544">
    <property type="entry name" value="CorA"/>
    <property type="match status" value="1"/>
</dbReference>
<reference evidence="8" key="1">
    <citation type="submission" date="2021-09" db="EMBL/GenBank/DDBJ databases">
        <authorList>
            <consortium name="AG Swart"/>
            <person name="Singh M."/>
            <person name="Singh A."/>
            <person name="Seah K."/>
            <person name="Emmerich C."/>
        </authorList>
    </citation>
    <scope>NUCLEOTIDE SEQUENCE</scope>
    <source>
        <strain evidence="8">ATCC30299</strain>
    </source>
</reference>
<accession>A0AAU9JZS3</accession>
<dbReference type="GO" id="GO:0015095">
    <property type="term" value="F:magnesium ion transmembrane transporter activity"/>
    <property type="evidence" value="ECO:0007669"/>
    <property type="project" value="TreeGrafter"/>
</dbReference>
<dbReference type="PANTHER" id="PTHR21535:SF51">
    <property type="entry name" value="MANGANESE RESISTANCE PROTEIN MNR2"/>
    <property type="match status" value="1"/>
</dbReference>
<dbReference type="PANTHER" id="PTHR21535">
    <property type="entry name" value="MAGNESIUM AND COBALT TRANSPORT PROTEIN/MITOCHONDRIAL IMPORT INNER MEMBRANE TRANSLOCASE SUBUNIT TIM8"/>
    <property type="match status" value="1"/>
</dbReference>
<evidence type="ECO:0008006" key="10">
    <source>
        <dbReference type="Google" id="ProtNLM"/>
    </source>
</evidence>
<name>A0AAU9JZS3_9CILI</name>
<dbReference type="Proteomes" id="UP001162131">
    <property type="component" value="Unassembled WGS sequence"/>
</dbReference>
<dbReference type="InterPro" id="IPR045863">
    <property type="entry name" value="CorA_TM1_TM2"/>
</dbReference>
<evidence type="ECO:0000313" key="9">
    <source>
        <dbReference type="Proteomes" id="UP001162131"/>
    </source>
</evidence>
<proteinExistence type="inferred from homology"/>
<comment type="subcellular location">
    <subcellularLocation>
        <location evidence="1">Membrane</location>
        <topology evidence="1">Multi-pass membrane protein</topology>
    </subcellularLocation>
</comment>
<dbReference type="SUPFAM" id="SSF144083">
    <property type="entry name" value="Magnesium transport protein CorA, transmembrane region"/>
    <property type="match status" value="1"/>
</dbReference>
<comment type="similarity">
    <text evidence="2">Belongs to the CorA metal ion transporter (MIT) (TC 1.A.35) family.</text>
</comment>
<gene>
    <name evidence="8" type="ORF">BSTOLATCC_MIC57084</name>
</gene>
<feature type="transmembrane region" description="Helical" evidence="7">
    <location>
        <begin position="354"/>
        <end position="375"/>
    </location>
</feature>
<comment type="caution">
    <text evidence="8">The sequence shown here is derived from an EMBL/GenBank/DDBJ whole genome shotgun (WGS) entry which is preliminary data.</text>
</comment>
<evidence type="ECO:0000256" key="5">
    <source>
        <dbReference type="ARBA" id="ARBA00023136"/>
    </source>
</evidence>
<evidence type="ECO:0000256" key="1">
    <source>
        <dbReference type="ARBA" id="ARBA00004141"/>
    </source>
</evidence>
<keyword evidence="9" id="KW-1185">Reference proteome</keyword>
<protein>
    <recommendedName>
        <fullName evidence="10">Magnesium transporter</fullName>
    </recommendedName>
</protein>
<evidence type="ECO:0000256" key="4">
    <source>
        <dbReference type="ARBA" id="ARBA00022989"/>
    </source>
</evidence>
<dbReference type="GO" id="GO:0016020">
    <property type="term" value="C:membrane"/>
    <property type="evidence" value="ECO:0007669"/>
    <property type="project" value="UniProtKB-SubCell"/>
</dbReference>
<dbReference type="AlphaFoldDB" id="A0AAU9JZS3"/>
<dbReference type="GO" id="GO:0010961">
    <property type="term" value="P:intracellular magnesium ion homeostasis"/>
    <property type="evidence" value="ECO:0007669"/>
    <property type="project" value="TreeGrafter"/>
</dbReference>
<evidence type="ECO:0000256" key="6">
    <source>
        <dbReference type="SAM" id="MobiDB-lite"/>
    </source>
</evidence>
<feature type="region of interest" description="Disordered" evidence="6">
    <location>
        <begin position="1"/>
        <end position="23"/>
    </location>
</feature>
<evidence type="ECO:0000313" key="8">
    <source>
        <dbReference type="EMBL" id="CAG9332795.1"/>
    </source>
</evidence>
<dbReference type="Gene3D" id="1.20.58.340">
    <property type="entry name" value="Magnesium transport protein CorA, transmembrane region"/>
    <property type="match status" value="1"/>
</dbReference>
<keyword evidence="4 7" id="KW-1133">Transmembrane helix</keyword>